<proteinExistence type="predicted"/>
<comment type="caution">
    <text evidence="6">The sequence shown here is derived from an EMBL/GenBank/DDBJ whole genome shotgun (WGS) entry which is preliminary data.</text>
</comment>
<evidence type="ECO:0000256" key="4">
    <source>
        <dbReference type="ARBA" id="ARBA00022764"/>
    </source>
</evidence>
<accession>A0A968GHR9</accession>
<sequence length="347" mass="39607">MMKKRVLIGLIATLGALSSCGAGKDRQVVNLFNWTYFIPDQVLYDFRDETGIHVQLDTYDGNDTMYAKLLSGNANYDVVVPSGDFVSLMIEQNMLQPLNKELLPNFRHFDPMILTYITFDPGNIYSVPYALGATGININTGKVSEFDASWRIFEREDLSRRMTLMNDTRDVIGGALKYLGYSANSTNPDEINQARDHIIRYWKPNILKFDAEMFGKDFATGNTWIAQGFPEVVMKELEGSDAFKNHHFVLPREGGLIYLDNMAILADAPHPDLAHQLINYILRLDVHAFIMDEFWYPTLMPEAESLRRVAVPYSIEGLFANNYEFRENVGDAVTYYTQAWNVIMQSK</sequence>
<dbReference type="PRINTS" id="PR00909">
    <property type="entry name" value="SPERMDNBNDNG"/>
</dbReference>
<keyword evidence="4" id="KW-0574">Periplasm</keyword>
<dbReference type="PANTHER" id="PTHR30222:SF17">
    <property type="entry name" value="SPERMIDINE_PUTRESCINE-BINDING PERIPLASMIC PROTEIN"/>
    <property type="match status" value="1"/>
</dbReference>
<evidence type="ECO:0000256" key="2">
    <source>
        <dbReference type="ARBA" id="ARBA00022448"/>
    </source>
</evidence>
<dbReference type="PROSITE" id="PS51257">
    <property type="entry name" value="PROKAR_LIPOPROTEIN"/>
    <property type="match status" value="1"/>
</dbReference>
<dbReference type="Pfam" id="PF13416">
    <property type="entry name" value="SBP_bac_8"/>
    <property type="match status" value="1"/>
</dbReference>
<comment type="subcellular location">
    <subcellularLocation>
        <location evidence="1">Periplasm</location>
    </subcellularLocation>
</comment>
<keyword evidence="2" id="KW-0813">Transport</keyword>
<keyword evidence="3 5" id="KW-0732">Signal</keyword>
<evidence type="ECO:0000256" key="5">
    <source>
        <dbReference type="SAM" id="SignalP"/>
    </source>
</evidence>
<dbReference type="GO" id="GO:0015846">
    <property type="term" value="P:polyamine transport"/>
    <property type="evidence" value="ECO:0007669"/>
    <property type="project" value="InterPro"/>
</dbReference>
<dbReference type="AlphaFoldDB" id="A0A968GHR9"/>
<evidence type="ECO:0000313" key="7">
    <source>
        <dbReference type="Proteomes" id="UP000752013"/>
    </source>
</evidence>
<dbReference type="Proteomes" id="UP000752013">
    <property type="component" value="Unassembled WGS sequence"/>
</dbReference>
<dbReference type="SUPFAM" id="SSF53850">
    <property type="entry name" value="Periplasmic binding protein-like II"/>
    <property type="match status" value="1"/>
</dbReference>
<feature type="chain" id="PRO_5036941180" evidence="5">
    <location>
        <begin position="22"/>
        <end position="347"/>
    </location>
</feature>
<feature type="signal peptide" evidence="5">
    <location>
        <begin position="1"/>
        <end position="21"/>
    </location>
</feature>
<protein>
    <submittedName>
        <fullName evidence="6">Extracellular solute-binding protein</fullName>
    </submittedName>
</protein>
<dbReference type="InterPro" id="IPR006059">
    <property type="entry name" value="SBP"/>
</dbReference>
<dbReference type="EMBL" id="JAATLK010000001">
    <property type="protein sequence ID" value="NIZ47361.1"/>
    <property type="molecule type" value="Genomic_DNA"/>
</dbReference>
<dbReference type="GO" id="GO:0019808">
    <property type="term" value="F:polyamine binding"/>
    <property type="evidence" value="ECO:0007669"/>
    <property type="project" value="InterPro"/>
</dbReference>
<gene>
    <name evidence="6" type="ORF">HCT46_05475</name>
</gene>
<dbReference type="Gene3D" id="3.40.190.10">
    <property type="entry name" value="Periplasmic binding protein-like II"/>
    <property type="match status" value="2"/>
</dbReference>
<dbReference type="RefSeq" id="WP_167703778.1">
    <property type="nucleotide sequence ID" value="NZ_CP118168.1"/>
</dbReference>
<dbReference type="PANTHER" id="PTHR30222">
    <property type="entry name" value="SPERMIDINE/PUTRESCINE-BINDING PERIPLASMIC PROTEIN"/>
    <property type="match status" value="1"/>
</dbReference>
<keyword evidence="7" id="KW-1185">Reference proteome</keyword>
<reference evidence="6" key="1">
    <citation type="submission" date="2020-03" db="EMBL/GenBank/DDBJ databases">
        <title>Spirochaetal bacteria isolated from arthropods constitute a novel genus Entomospira genus novum within the order Spirochaetales.</title>
        <authorList>
            <person name="Grana-Miraglia L."/>
            <person name="Sikutova S."/>
            <person name="Fingerle V."/>
            <person name="Sing A."/>
            <person name="Castillo-Ramirez S."/>
            <person name="Margos G."/>
            <person name="Rudolf I."/>
        </authorList>
    </citation>
    <scope>NUCLEOTIDE SEQUENCE</scope>
    <source>
        <strain evidence="6">BR208</strain>
    </source>
</reference>
<evidence type="ECO:0000313" key="6">
    <source>
        <dbReference type="EMBL" id="NIZ47361.1"/>
    </source>
</evidence>
<dbReference type="GO" id="GO:0042597">
    <property type="term" value="C:periplasmic space"/>
    <property type="evidence" value="ECO:0007669"/>
    <property type="project" value="UniProtKB-SubCell"/>
</dbReference>
<organism evidence="6 7">
    <name type="scientific">Entomospira nematocerorum</name>
    <dbReference type="NCBI Taxonomy" id="2719987"/>
    <lineage>
        <taxon>Bacteria</taxon>
        <taxon>Pseudomonadati</taxon>
        <taxon>Spirochaetota</taxon>
        <taxon>Spirochaetia</taxon>
        <taxon>Spirochaetales</taxon>
        <taxon>Spirochaetaceae</taxon>
        <taxon>Entomospira</taxon>
    </lineage>
</organism>
<evidence type="ECO:0000256" key="1">
    <source>
        <dbReference type="ARBA" id="ARBA00004418"/>
    </source>
</evidence>
<name>A0A968GHR9_9SPIO</name>
<dbReference type="InterPro" id="IPR001188">
    <property type="entry name" value="Sperm_putr-bd"/>
</dbReference>
<evidence type="ECO:0000256" key="3">
    <source>
        <dbReference type="ARBA" id="ARBA00022729"/>
    </source>
</evidence>
<dbReference type="PIRSF" id="PIRSF019574">
    <property type="entry name" value="Periplasmic_polyamine_BP"/>
    <property type="match status" value="1"/>
</dbReference>